<sequence>MSCVSPMSLEMPVWHTECDGCHSSDGENIDNTSDFSDDSSSLSSDSDDSVSENQQISAPTTSGKRKRRKYSYDANMTFSWKADREMIFQRSDNTIEILPFAGRIQEHAFQRMQIFYIQALAFYNTGATVRIVPTSLQHGTSGIPGMSSAHSCLLPGADDNMQIITGRVEDSDGKKEKHLRHIMNVTVEMPHQVNEYDVLIEGKFRSIALSLLNQCSKKGLHPYSALEVLVEEMQEFLADGFRATISNIIKLEKMIASFDAVIDALQSEELSQVCRRVLKLGKLINSDFDESKATFSPQMKGRFSLLNPFFDYFNPYFKNCTQILHNLTTRKQYCKAATNLKKQYAKFPASETNPLELLDVSTHMKVKQIRKRIEQFLDKADPIGLLPEADEIQHALKKLGESLREESIAEVRRGLIHDLNRLYDTVIIINQQMTGTEAPPYCFLSGQRRKGKIRGMTDKELVAQQKALHSAFVVI</sequence>
<dbReference type="AlphaFoldDB" id="A0A0H5DRH8"/>
<dbReference type="OrthoDB" id="10019384at2"/>
<gene>
    <name evidence="2" type="ORF">ELAC_1467</name>
</gene>
<protein>
    <submittedName>
        <fullName evidence="2">Uncharacterized protein</fullName>
    </submittedName>
</protein>
<feature type="compositionally biased region" description="Polar residues" evidence="1">
    <location>
        <begin position="52"/>
        <end position="62"/>
    </location>
</feature>
<evidence type="ECO:0000313" key="3">
    <source>
        <dbReference type="Proteomes" id="UP000220251"/>
    </source>
</evidence>
<evidence type="ECO:0000313" key="2">
    <source>
        <dbReference type="EMBL" id="CRX38803.1"/>
    </source>
</evidence>
<reference evidence="3" key="1">
    <citation type="submission" date="2015-06" db="EMBL/GenBank/DDBJ databases">
        <authorList>
            <person name="Bertelli C."/>
        </authorList>
    </citation>
    <scope>NUCLEOTIDE SEQUENCE [LARGE SCALE GENOMIC DNA]</scope>
    <source>
        <strain evidence="3">CRIB-30</strain>
    </source>
</reference>
<feature type="region of interest" description="Disordered" evidence="1">
    <location>
        <begin position="25"/>
        <end position="68"/>
    </location>
</feature>
<organism evidence="2 3">
    <name type="scientific">Estrella lausannensis</name>
    <dbReference type="NCBI Taxonomy" id="483423"/>
    <lineage>
        <taxon>Bacteria</taxon>
        <taxon>Pseudomonadati</taxon>
        <taxon>Chlamydiota</taxon>
        <taxon>Chlamydiia</taxon>
        <taxon>Parachlamydiales</taxon>
        <taxon>Candidatus Criblamydiaceae</taxon>
        <taxon>Estrella</taxon>
    </lineage>
</organism>
<dbReference type="RefSeq" id="WP_143406471.1">
    <property type="nucleotide sequence ID" value="NZ_CWGJ01000019.1"/>
</dbReference>
<evidence type="ECO:0000256" key="1">
    <source>
        <dbReference type="SAM" id="MobiDB-lite"/>
    </source>
</evidence>
<name>A0A0H5DRH8_9BACT</name>
<dbReference type="Proteomes" id="UP000220251">
    <property type="component" value="Unassembled WGS sequence"/>
</dbReference>
<proteinExistence type="predicted"/>
<keyword evidence="3" id="KW-1185">Reference proteome</keyword>
<accession>A0A0H5DRH8</accession>
<dbReference type="EMBL" id="CWGJ01000019">
    <property type="protein sequence ID" value="CRX38803.1"/>
    <property type="molecule type" value="Genomic_DNA"/>
</dbReference>